<organism evidence="3 5">
    <name type="scientific">Acrasis kona</name>
    <dbReference type="NCBI Taxonomy" id="1008807"/>
    <lineage>
        <taxon>Eukaryota</taxon>
        <taxon>Discoba</taxon>
        <taxon>Heterolobosea</taxon>
        <taxon>Tetramitia</taxon>
        <taxon>Eutetramitia</taxon>
        <taxon>Acrasidae</taxon>
        <taxon>Acrasis</taxon>
    </lineage>
</organism>
<evidence type="ECO:0000256" key="1">
    <source>
        <dbReference type="SAM" id="MobiDB-lite"/>
    </source>
</evidence>
<dbReference type="Proteomes" id="UP001431209">
    <property type="component" value="Unassembled WGS sequence"/>
</dbReference>
<feature type="region of interest" description="Disordered" evidence="1">
    <location>
        <begin position="1"/>
        <end position="23"/>
    </location>
</feature>
<dbReference type="EMBL" id="JAOPGA020001424">
    <property type="protein sequence ID" value="KAL0488277.1"/>
    <property type="molecule type" value="Genomic_DNA"/>
</dbReference>
<dbReference type="InterPro" id="IPR012664">
    <property type="entry name" value="CHP02452"/>
</dbReference>
<accession>A0AAW2YMV5</accession>
<dbReference type="PANTHER" id="PTHR35596">
    <property type="entry name" value="DUF2263 DOMAIN-CONTAINING PROTEIN"/>
    <property type="match status" value="1"/>
</dbReference>
<evidence type="ECO:0000259" key="2">
    <source>
        <dbReference type="Pfam" id="PF10021"/>
    </source>
</evidence>
<name>A0AAW2YMV5_9EUKA</name>
<sequence length="449" mass="50787">MRTRRGMPSAPFGITSTSLTNARNSSKNLPCPVQIYIDCEKFSKKQNSGSLLNVITRHVFIPQEWANYFHNEYANDVNRRRALLKIVQVGTICAMFRGRYQYIDPSTTIDATTHANWSEQEYGDINDEEEQREEEAVDDNSVLKDVSLVQLSKKVLLQSIKSSKFVRFEQSNQPSKYAVTKKKKSKSRRIQDDSDSDDDDSQQPLENIKTYKTVIQVIKGDCLELALHIKKNLKCNPAMLIMASQSHPGGGYRKGSSAQEEDICRRTNLFMCLEDPYLLDEERSWGYPLPEYGGVYVPTCIVARESSKNGYAFLKEPQSMSMIVSCAYANPPVESKGDSICFGPKLAKCVTRKMECILQMALDNGHDSVVLSALGCGAYANPPRHVAELFKRVISGKFEGRFKYIFFGIYDDRNAHNNDPLGNVHHFAKVFHGSDDAPTMQEFQFDNVK</sequence>
<proteinExistence type="predicted"/>
<keyword evidence="5" id="KW-1185">Reference proteome</keyword>
<feature type="region of interest" description="Disordered" evidence="1">
    <location>
        <begin position="176"/>
        <end position="204"/>
    </location>
</feature>
<reference evidence="3 5" key="1">
    <citation type="submission" date="2024-03" db="EMBL/GenBank/DDBJ databases">
        <title>The Acrasis kona genome and developmental transcriptomes reveal deep origins of eukaryotic multicellular pathways.</title>
        <authorList>
            <person name="Sheikh S."/>
            <person name="Fu C.-J."/>
            <person name="Brown M.W."/>
            <person name="Baldauf S.L."/>
        </authorList>
    </citation>
    <scope>NUCLEOTIDE SEQUENCE [LARGE SCALE GENOMIC DNA]</scope>
    <source>
        <strain evidence="3 5">ATCC MYA-3509</strain>
    </source>
</reference>
<dbReference type="NCBIfam" id="TIGR02452">
    <property type="entry name" value="TIGR02452 family protein"/>
    <property type="match status" value="1"/>
</dbReference>
<feature type="compositionally biased region" description="Polar residues" evidence="1">
    <location>
        <begin position="14"/>
        <end position="23"/>
    </location>
</feature>
<dbReference type="Pfam" id="PF10021">
    <property type="entry name" value="PARG_cat_microb"/>
    <property type="match status" value="1"/>
</dbReference>
<evidence type="ECO:0000313" key="5">
    <source>
        <dbReference type="Proteomes" id="UP001431209"/>
    </source>
</evidence>
<dbReference type="EMBL" id="JAOPGA020000471">
    <property type="protein sequence ID" value="KAL0478826.1"/>
    <property type="molecule type" value="Genomic_DNA"/>
</dbReference>
<dbReference type="AlphaFoldDB" id="A0AAW2YMV5"/>
<dbReference type="InterPro" id="IPR019261">
    <property type="entry name" value="PARG_cat_microbial"/>
</dbReference>
<feature type="domain" description="Microbial-type PARG catalytic" evidence="2">
    <location>
        <begin position="192"/>
        <end position="304"/>
    </location>
</feature>
<dbReference type="PANTHER" id="PTHR35596:SF1">
    <property type="entry name" value="MICROBIAL-TYPE PARG CATALYTIC DOMAIN-CONTAINING PROTEIN"/>
    <property type="match status" value="1"/>
</dbReference>
<gene>
    <name evidence="3" type="ORF">AKO1_008227</name>
    <name evidence="4" type="ORF">AKO1_015497</name>
</gene>
<feature type="compositionally biased region" description="Basic residues" evidence="1">
    <location>
        <begin position="179"/>
        <end position="188"/>
    </location>
</feature>
<dbReference type="SUPFAM" id="SSF52949">
    <property type="entry name" value="Macro domain-like"/>
    <property type="match status" value="1"/>
</dbReference>
<evidence type="ECO:0000313" key="4">
    <source>
        <dbReference type="EMBL" id="KAL0488277.1"/>
    </source>
</evidence>
<protein>
    <recommendedName>
        <fullName evidence="2">Microbial-type PARG catalytic domain-containing protein</fullName>
    </recommendedName>
</protein>
<dbReference type="InterPro" id="IPR043472">
    <property type="entry name" value="Macro_dom-like"/>
</dbReference>
<evidence type="ECO:0000313" key="3">
    <source>
        <dbReference type="EMBL" id="KAL0478826.1"/>
    </source>
</evidence>
<dbReference type="Gene3D" id="3.40.220.10">
    <property type="entry name" value="Leucine Aminopeptidase, subunit E, domain 1"/>
    <property type="match status" value="1"/>
</dbReference>
<comment type="caution">
    <text evidence="3">The sequence shown here is derived from an EMBL/GenBank/DDBJ whole genome shotgun (WGS) entry which is preliminary data.</text>
</comment>